<dbReference type="EMBL" id="CP022741">
    <property type="protein sequence ID" value="ASU23137.1"/>
    <property type="molecule type" value="Genomic_DNA"/>
</dbReference>
<reference evidence="2 3" key="1">
    <citation type="submission" date="2017-08" db="EMBL/GenBank/DDBJ databases">
        <title>The Vibrio qinghaiensis sp.-Q67 is a luminous bacteria isolated firstly from Qinghai lake, Qinghai province, China, which has been proved to be very sensitive to detect environmental and food pollutants. Therefore, complete genome analysis of V. qinghaiensis sp.-Q67 highlights the potential application of this strain on detection of hazards in the contaminated environments.</title>
        <authorList>
            <person name="Gong L."/>
        </authorList>
    </citation>
    <scope>NUCLEOTIDE SEQUENCE [LARGE SCALE GENOMIC DNA]</scope>
    <source>
        <strain evidence="2 3">Q67</strain>
    </source>
</reference>
<sequence length="202" mass="23365">MSFYTVARQKRRRVKMNRRHKNKPKTDYLASIQQQWDRLDWRDLSVRVRTVWLALPKLHQRALLAIVPVVCLLIIIPFPERTEQTSVPKSSERVEISINTVGLSEQKTLQQTELKSDAWREYTVKNGDTLSQVFRANDLPMSDLNALVKIEGNDKPLSQITQGQLVRFKLAADGQLDILQLEKNTQSVMFFRRSDGGFGRSK</sequence>
<evidence type="ECO:0000313" key="2">
    <source>
        <dbReference type="EMBL" id="ASU23137.1"/>
    </source>
</evidence>
<dbReference type="Pfam" id="PF04225">
    <property type="entry name" value="LysM_OapA"/>
    <property type="match status" value="1"/>
</dbReference>
<dbReference type="KEGG" id="vqi:CCZ37_11335"/>
<dbReference type="Pfam" id="PF08525">
    <property type="entry name" value="OapA_N"/>
    <property type="match status" value="1"/>
</dbReference>
<dbReference type="GO" id="GO:0042834">
    <property type="term" value="F:peptidoglycan binding"/>
    <property type="evidence" value="ECO:0007669"/>
    <property type="project" value="InterPro"/>
</dbReference>
<name>A0A223N0C8_9VIBR</name>
<feature type="domain" description="LysM" evidence="1">
    <location>
        <begin position="120"/>
        <end position="168"/>
    </location>
</feature>
<dbReference type="InterPro" id="IPR018392">
    <property type="entry name" value="LysM"/>
</dbReference>
<evidence type="ECO:0000313" key="3">
    <source>
        <dbReference type="Proteomes" id="UP000215148"/>
    </source>
</evidence>
<dbReference type="PROSITE" id="PS51782">
    <property type="entry name" value="LYSM"/>
    <property type="match status" value="1"/>
</dbReference>
<evidence type="ECO:0000259" key="1">
    <source>
        <dbReference type="PROSITE" id="PS51782"/>
    </source>
</evidence>
<dbReference type="InterPro" id="IPR013731">
    <property type="entry name" value="OapA_N"/>
</dbReference>
<keyword evidence="3" id="KW-1185">Reference proteome</keyword>
<protein>
    <submittedName>
        <fullName evidence="2">Lysine transporter LysM</fullName>
    </submittedName>
</protein>
<dbReference type="Gene3D" id="3.10.450.350">
    <property type="match status" value="1"/>
</dbReference>
<gene>
    <name evidence="2" type="ORF">CCZ37_11335</name>
</gene>
<accession>A0A223N0C8</accession>
<dbReference type="InterPro" id="IPR007340">
    <property type="entry name" value="LysM_Opacity-associatedA"/>
</dbReference>
<dbReference type="AlphaFoldDB" id="A0A223N0C8"/>
<organism evidence="2 3">
    <name type="scientific">Vibrio qinghaiensis</name>
    <dbReference type="NCBI Taxonomy" id="2025808"/>
    <lineage>
        <taxon>Bacteria</taxon>
        <taxon>Pseudomonadati</taxon>
        <taxon>Pseudomonadota</taxon>
        <taxon>Gammaproteobacteria</taxon>
        <taxon>Vibrionales</taxon>
        <taxon>Vibrionaceae</taxon>
        <taxon>Vibrio</taxon>
    </lineage>
</organism>
<dbReference type="Proteomes" id="UP000215148">
    <property type="component" value="Chromosome 1"/>
</dbReference>
<proteinExistence type="predicted"/>